<organism evidence="2 3">
    <name type="scientific">Bifidobacterium platyrrhinorum</name>
    <dbReference type="NCBI Taxonomy" id="2661628"/>
    <lineage>
        <taxon>Bacteria</taxon>
        <taxon>Bacillati</taxon>
        <taxon>Actinomycetota</taxon>
        <taxon>Actinomycetes</taxon>
        <taxon>Bifidobacteriales</taxon>
        <taxon>Bifidobacteriaceae</taxon>
        <taxon>Bifidobacterium</taxon>
    </lineage>
</organism>
<accession>A0A6L9SSN1</accession>
<feature type="compositionally biased region" description="Basic and acidic residues" evidence="1">
    <location>
        <begin position="220"/>
        <end position="239"/>
    </location>
</feature>
<dbReference type="AlphaFoldDB" id="A0A6L9SSN1"/>
<feature type="region of interest" description="Disordered" evidence="1">
    <location>
        <begin position="189"/>
        <end position="239"/>
    </location>
</feature>
<protein>
    <recommendedName>
        <fullName evidence="4">YbjN domain-containing protein</fullName>
    </recommendedName>
</protein>
<evidence type="ECO:0008006" key="4">
    <source>
        <dbReference type="Google" id="ProtNLM"/>
    </source>
</evidence>
<dbReference type="Proteomes" id="UP000483293">
    <property type="component" value="Unassembled WGS sequence"/>
</dbReference>
<dbReference type="InterPro" id="IPR011990">
    <property type="entry name" value="TPR-like_helical_dom_sf"/>
</dbReference>
<dbReference type="Gene3D" id="1.25.40.10">
    <property type="entry name" value="Tetratricopeptide repeat domain"/>
    <property type="match status" value="1"/>
</dbReference>
<keyword evidence="3" id="KW-1185">Reference proteome</keyword>
<evidence type="ECO:0000313" key="2">
    <source>
        <dbReference type="EMBL" id="NEG55079.1"/>
    </source>
</evidence>
<dbReference type="RefSeq" id="WP_163196794.1">
    <property type="nucleotide sequence ID" value="NZ_WHZV01000003.1"/>
</dbReference>
<dbReference type="EMBL" id="WHZV01000003">
    <property type="protein sequence ID" value="NEG55079.1"/>
    <property type="molecule type" value="Genomic_DNA"/>
</dbReference>
<evidence type="ECO:0000256" key="1">
    <source>
        <dbReference type="SAM" id="MobiDB-lite"/>
    </source>
</evidence>
<name>A0A6L9SSN1_9BIFI</name>
<proteinExistence type="predicted"/>
<comment type="caution">
    <text evidence="2">The sequence shown here is derived from an EMBL/GenBank/DDBJ whole genome shotgun (WGS) entry which is preliminary data.</text>
</comment>
<feature type="compositionally biased region" description="Acidic residues" evidence="1">
    <location>
        <begin position="189"/>
        <end position="200"/>
    </location>
</feature>
<evidence type="ECO:0000313" key="3">
    <source>
        <dbReference type="Proteomes" id="UP000483293"/>
    </source>
</evidence>
<sequence length="393" mass="44599">MEYELTPLAKQVRRYLDAEDYHYIMDGPGHFLFTMTIASRLNQIMMRIFADHDTLTIIGEPLTEPRQDDKELIGRMALKLHHFNFGMRAGSFDIDPDDGQTLYRVGAPYKGGDVPSFETLRFMLGLVYGAWTFHGDEYLRMLVSDGGSDADADDADDEDDVIFDDDDFELDDERFRRLLIGLFGDDDGDVDDDDVDDDDGTAGRAGDHADGTAGGADPDGDTRTAADRSDPLDRYERMRATMSDDERDLLRSADELYRCGREAMERDDPRHALACYRGALSAFHDLDGRIPEYHIADVRFSIAEAQLRLKDDAAAKREFIGFLGERRAIRAKYHPDRPFADYKVVAAHEELSRIYRAEGDEEQANRETVARDRARVNLDVETPEVARVNGYCY</sequence>
<gene>
    <name evidence="2" type="ORF">GFD21_04690</name>
</gene>
<reference evidence="2 3" key="1">
    <citation type="submission" date="2019-10" db="EMBL/GenBank/DDBJ databases">
        <title>Bifidobacterium from non-human primates.</title>
        <authorList>
            <person name="Modesto M."/>
        </authorList>
    </citation>
    <scope>NUCLEOTIDE SEQUENCE [LARGE SCALE GENOMIC DNA]</scope>
    <source>
        <strain evidence="2 3">SMA15</strain>
    </source>
</reference>